<gene>
    <name evidence="2" type="ORF">CYCCA115_LOCUS11822</name>
</gene>
<dbReference type="AlphaFoldDB" id="A0AAD2JH17"/>
<dbReference type="Pfam" id="PF20710">
    <property type="entry name" value="DUF6824"/>
    <property type="match status" value="1"/>
</dbReference>
<comment type="caution">
    <text evidence="2">The sequence shown here is derived from an EMBL/GenBank/DDBJ whole genome shotgun (WGS) entry which is preliminary data.</text>
</comment>
<dbReference type="Proteomes" id="UP001295423">
    <property type="component" value="Unassembled WGS sequence"/>
</dbReference>
<evidence type="ECO:0000259" key="1">
    <source>
        <dbReference type="Pfam" id="PF20710"/>
    </source>
</evidence>
<accession>A0AAD2JH17</accession>
<protein>
    <recommendedName>
        <fullName evidence="1">DUF6824 domain-containing protein</fullName>
    </recommendedName>
</protein>
<feature type="domain" description="DUF6824" evidence="1">
    <location>
        <begin position="364"/>
        <end position="442"/>
    </location>
</feature>
<evidence type="ECO:0000313" key="2">
    <source>
        <dbReference type="EMBL" id="CAJ1948893.1"/>
    </source>
</evidence>
<proteinExistence type="predicted"/>
<dbReference type="InterPro" id="IPR049227">
    <property type="entry name" value="DUF6824"/>
</dbReference>
<organism evidence="2 3">
    <name type="scientific">Cylindrotheca closterium</name>
    <dbReference type="NCBI Taxonomy" id="2856"/>
    <lineage>
        <taxon>Eukaryota</taxon>
        <taxon>Sar</taxon>
        <taxon>Stramenopiles</taxon>
        <taxon>Ochrophyta</taxon>
        <taxon>Bacillariophyta</taxon>
        <taxon>Bacillariophyceae</taxon>
        <taxon>Bacillariophycidae</taxon>
        <taxon>Bacillariales</taxon>
        <taxon>Bacillariaceae</taxon>
        <taxon>Cylindrotheca</taxon>
    </lineage>
</organism>
<reference evidence="2" key="1">
    <citation type="submission" date="2023-08" db="EMBL/GenBank/DDBJ databases">
        <authorList>
            <person name="Audoor S."/>
            <person name="Bilcke G."/>
        </authorList>
    </citation>
    <scope>NUCLEOTIDE SEQUENCE</scope>
</reference>
<evidence type="ECO:0000313" key="3">
    <source>
        <dbReference type="Proteomes" id="UP001295423"/>
    </source>
</evidence>
<sequence length="447" mass="51335">MSVFDQQLSSTTGCFGFGYSSEDPDYVSLTQQMNRRQDTTLSREDEKKKKEVDDLLSDAMNELTFEERQRQQEVLHGVDEKIAEEATFIHSTLHELDNHLVRIKRGSAYEMAERMDAAYVSAWPFRVMFLRSNQYDTRATADQLLRFFEVKKKLFGAEKMVKDITLEDLNEDDRTSLSSGWLQLLGKDRSNRVVCCQFPGHRTFKDLRNELRAKFYFMMTLLKNKETQLRGVVHVLYAIEEFKDRTNGMGFVENVQVALAIPVHNASVHLCSSDVGQYATCYMAVKVMPAKLRSRLKVHFGSHLECQYRLSTYGISMQLHSSGQMMNMDHRKQLFPQAMPVTSIGSQSSSLITQPSANDVIYTGAGKSNNAGNQHLRTLVLKYSPAYDAGNNETKRNGINAIIDEIERNGGRFLQYANEEESVWGPVPKEEVRLKIAQMFRNRRRRR</sequence>
<name>A0AAD2JH17_9STRA</name>
<dbReference type="EMBL" id="CAKOGP040001758">
    <property type="protein sequence ID" value="CAJ1948893.1"/>
    <property type="molecule type" value="Genomic_DNA"/>
</dbReference>
<keyword evidence="3" id="KW-1185">Reference proteome</keyword>